<evidence type="ECO:0000256" key="6">
    <source>
        <dbReference type="ARBA" id="ARBA00023136"/>
    </source>
</evidence>
<dbReference type="eggNOG" id="COG3264">
    <property type="taxonomic scope" value="Bacteria"/>
</dbReference>
<evidence type="ECO:0000256" key="2">
    <source>
        <dbReference type="ARBA" id="ARBA00008017"/>
    </source>
</evidence>
<feature type="transmembrane region" description="Helical" evidence="7">
    <location>
        <begin position="156"/>
        <end position="176"/>
    </location>
</feature>
<dbReference type="EMBL" id="CP000245">
    <property type="protein sequence ID" value="AEG93618.1"/>
    <property type="molecule type" value="Genomic_DNA"/>
</dbReference>
<dbReference type="HOGENOM" id="CLU_037945_9_0_4"/>
<dbReference type="KEGG" id="rta:Rta_25200"/>
<dbReference type="Pfam" id="PF21088">
    <property type="entry name" value="MS_channel_1st"/>
    <property type="match status" value="1"/>
</dbReference>
<proteinExistence type="inferred from homology"/>
<protein>
    <submittedName>
        <fullName evidence="11">Candidate small-conductance mechanosensitive ion channel</fullName>
    </submittedName>
</protein>
<evidence type="ECO:0000313" key="12">
    <source>
        <dbReference type="Proteomes" id="UP000008385"/>
    </source>
</evidence>
<evidence type="ECO:0000259" key="9">
    <source>
        <dbReference type="Pfam" id="PF21082"/>
    </source>
</evidence>
<evidence type="ECO:0000259" key="8">
    <source>
        <dbReference type="Pfam" id="PF00924"/>
    </source>
</evidence>
<keyword evidence="3" id="KW-1003">Cell membrane</keyword>
<keyword evidence="5 7" id="KW-1133">Transmembrane helix</keyword>
<evidence type="ECO:0000256" key="1">
    <source>
        <dbReference type="ARBA" id="ARBA00004651"/>
    </source>
</evidence>
<dbReference type="GO" id="GO:0005886">
    <property type="term" value="C:plasma membrane"/>
    <property type="evidence" value="ECO:0007669"/>
    <property type="project" value="UniProtKB-SubCell"/>
</dbReference>
<dbReference type="InterPro" id="IPR011066">
    <property type="entry name" value="MscS_channel_C_sf"/>
</dbReference>
<evidence type="ECO:0000256" key="7">
    <source>
        <dbReference type="SAM" id="Phobius"/>
    </source>
</evidence>
<dbReference type="PATRIC" id="fig|365046.3.peg.2578"/>
<name>F5Y2S2_RAMTT</name>
<feature type="domain" description="Mechanosensitive ion channel MscS" evidence="8">
    <location>
        <begin position="243"/>
        <end position="308"/>
    </location>
</feature>
<dbReference type="Gene3D" id="3.30.70.100">
    <property type="match status" value="1"/>
</dbReference>
<dbReference type="InterPro" id="IPR049278">
    <property type="entry name" value="MS_channel_C"/>
</dbReference>
<feature type="domain" description="Mechanosensitive ion channel transmembrane helices 2/3" evidence="10">
    <location>
        <begin position="201"/>
        <end position="241"/>
    </location>
</feature>
<dbReference type="SUPFAM" id="SSF50182">
    <property type="entry name" value="Sm-like ribonucleoproteins"/>
    <property type="match status" value="1"/>
</dbReference>
<evidence type="ECO:0000256" key="5">
    <source>
        <dbReference type="ARBA" id="ARBA00022989"/>
    </source>
</evidence>
<dbReference type="InterPro" id="IPR006685">
    <property type="entry name" value="MscS_channel_2nd"/>
</dbReference>
<reference evidence="12" key="1">
    <citation type="submission" date="2006-01" db="EMBL/GenBank/DDBJ databases">
        <title>Genome of the cyst-dividing bacterium Ramlibacter tataouinensis.</title>
        <authorList>
            <person name="Barakat M."/>
            <person name="Ortet P."/>
            <person name="De Luca G."/>
            <person name="Jourlin-Castelli C."/>
            <person name="Ansaldi M."/>
            <person name="Py B."/>
            <person name="Fichant G."/>
            <person name="Coutinho P."/>
            <person name="Voulhoux R."/>
            <person name="Bastien O."/>
            <person name="Roy S."/>
            <person name="Marechal E."/>
            <person name="Henrissat B."/>
            <person name="Quentin Y."/>
            <person name="Noirot P."/>
            <person name="Filloux A."/>
            <person name="Mejean V."/>
            <person name="DuBow M."/>
            <person name="Barras F."/>
            <person name="Heulin T."/>
        </authorList>
    </citation>
    <scope>NUCLEOTIDE SEQUENCE [LARGE SCALE GENOMIC DNA]</scope>
    <source>
        <strain evidence="12">ATCC BAA-407 / DSM 14655 / LMG 21543 / TTB310</strain>
    </source>
</reference>
<dbReference type="InterPro" id="IPR049142">
    <property type="entry name" value="MS_channel_1st"/>
</dbReference>
<dbReference type="InterPro" id="IPR052702">
    <property type="entry name" value="MscS-like_channel"/>
</dbReference>
<feature type="transmembrane region" description="Helical" evidence="7">
    <location>
        <begin position="197"/>
        <end position="216"/>
    </location>
</feature>
<sequence length="429" mass="45974">MGKLEALVRELGHPDMAWEITVLLGCVAAAYGICWLAGRRRGNDSVWFGRFYFDGLLFPVLALALTYGAIFLLSPFRSVVVFMVAVPVLVSLAGIRFVARVLTVVFPSSGAARLVERVFSWLAWIAAVLWIVGLLPEVKAQLDAVRFTFGKSRISVLNIIEGVLSGGAVLMLALWISAALEKKVLRQAVHDLSLRKVAANAIRALLLFVGLLFALSAVGVDLTALSVLGGALGVGLGFGLQKLASNYVSGFVILFERSLRIGDTVRVDGFEGQVLDIKTRYTLIRAANGRESIVPNEKLITERIENLSLADPKVLVTTEVAVGYDSDVAQVQRILVEAALGVERVLKDPAPAARLAKFGADGLEFSLLFWINDPANGQLNVRSEINLRILQGLREAGVDIPFPQRVVRVLPQPGGAASSAPASPASAAG</sequence>
<dbReference type="PANTHER" id="PTHR30347:SF1">
    <property type="entry name" value="MECHANOSENSITIVE CHANNEL MSCK"/>
    <property type="match status" value="1"/>
</dbReference>
<dbReference type="InterPro" id="IPR023408">
    <property type="entry name" value="MscS_beta-dom_sf"/>
</dbReference>
<organism evidence="11 12">
    <name type="scientific">Ramlibacter tataouinensis (strain ATCC BAA-407 / DSM 14655 / LMG 21543 / TTB310)</name>
    <dbReference type="NCBI Taxonomy" id="365046"/>
    <lineage>
        <taxon>Bacteria</taxon>
        <taxon>Pseudomonadati</taxon>
        <taxon>Pseudomonadota</taxon>
        <taxon>Betaproteobacteria</taxon>
        <taxon>Burkholderiales</taxon>
        <taxon>Comamonadaceae</taxon>
        <taxon>Ramlibacter</taxon>
    </lineage>
</organism>
<evidence type="ECO:0000256" key="4">
    <source>
        <dbReference type="ARBA" id="ARBA00022692"/>
    </source>
</evidence>
<dbReference type="STRING" id="365046.Rta_25200"/>
<feature type="domain" description="Mechanosensitive ion channel MscS C-terminal" evidence="9">
    <location>
        <begin position="316"/>
        <end position="400"/>
    </location>
</feature>
<reference evidence="11 12" key="2">
    <citation type="journal article" date="2011" name="PLoS ONE">
        <title>The Cyst-Dividing Bacterium Ramlibacter tataouinensis TTB310 Genome Reveals a Well-Stocked Toolbox for Adaptation to a Desert Environment.</title>
        <authorList>
            <person name="De Luca G."/>
            <person name="Barakat M."/>
            <person name="Ortet P."/>
            <person name="Fochesato S."/>
            <person name="Jourlin-Castelli C."/>
            <person name="Ansaldi M."/>
            <person name="Py B."/>
            <person name="Fichant G."/>
            <person name="Coutinho P.M."/>
            <person name="Voulhoux R."/>
            <person name="Bastien O."/>
            <person name="Marechal E."/>
            <person name="Henrissat B."/>
            <person name="Quentin Y."/>
            <person name="Noirot P."/>
            <person name="Filloux A."/>
            <person name="Mejean V."/>
            <person name="Dubow M.S."/>
            <person name="Barras F."/>
            <person name="Barbe V."/>
            <person name="Weissenbach J."/>
            <person name="Mihalcescu I."/>
            <person name="Vermeglio A."/>
            <person name="Achouak W."/>
            <person name="Heulin T."/>
        </authorList>
    </citation>
    <scope>NUCLEOTIDE SEQUENCE [LARGE SCALE GENOMIC DNA]</scope>
    <source>
        <strain evidence="12">ATCC BAA-407 / DSM 14655 / LMG 21543 / TTB310</strain>
    </source>
</reference>
<dbReference type="InterPro" id="IPR010920">
    <property type="entry name" value="LSM_dom_sf"/>
</dbReference>
<feature type="transmembrane region" description="Helical" evidence="7">
    <location>
        <begin position="118"/>
        <end position="136"/>
    </location>
</feature>
<evidence type="ECO:0000259" key="10">
    <source>
        <dbReference type="Pfam" id="PF21088"/>
    </source>
</evidence>
<dbReference type="RefSeq" id="WP_013901850.1">
    <property type="nucleotide sequence ID" value="NC_015677.1"/>
</dbReference>
<dbReference type="Gene3D" id="1.10.287.1260">
    <property type="match status" value="1"/>
</dbReference>
<dbReference type="SUPFAM" id="SSF82689">
    <property type="entry name" value="Mechanosensitive channel protein MscS (YggB), C-terminal domain"/>
    <property type="match status" value="1"/>
</dbReference>
<dbReference type="InterPro" id="IPR011014">
    <property type="entry name" value="MscS_channel_TM-2"/>
</dbReference>
<dbReference type="Pfam" id="PF00924">
    <property type="entry name" value="MS_channel_2nd"/>
    <property type="match status" value="1"/>
</dbReference>
<keyword evidence="12" id="KW-1185">Reference proteome</keyword>
<feature type="transmembrane region" description="Helical" evidence="7">
    <location>
        <begin position="51"/>
        <end position="73"/>
    </location>
</feature>
<dbReference type="Pfam" id="PF21082">
    <property type="entry name" value="MS_channel_3rd"/>
    <property type="match status" value="1"/>
</dbReference>
<dbReference type="Gene3D" id="2.30.30.60">
    <property type="match status" value="1"/>
</dbReference>
<dbReference type="Proteomes" id="UP000008385">
    <property type="component" value="Chromosome"/>
</dbReference>
<evidence type="ECO:0000313" key="11">
    <source>
        <dbReference type="EMBL" id="AEG93618.1"/>
    </source>
</evidence>
<dbReference type="AlphaFoldDB" id="F5Y2S2"/>
<gene>
    <name evidence="11" type="ordered locus">Rta_25200</name>
</gene>
<feature type="transmembrane region" description="Helical" evidence="7">
    <location>
        <begin position="20"/>
        <end position="39"/>
    </location>
</feature>
<dbReference type="SUPFAM" id="SSF82861">
    <property type="entry name" value="Mechanosensitive channel protein MscS (YggB), transmembrane region"/>
    <property type="match status" value="1"/>
</dbReference>
<dbReference type="PANTHER" id="PTHR30347">
    <property type="entry name" value="POTASSIUM CHANNEL RELATED"/>
    <property type="match status" value="1"/>
</dbReference>
<dbReference type="OrthoDB" id="9809206at2"/>
<evidence type="ECO:0000256" key="3">
    <source>
        <dbReference type="ARBA" id="ARBA00022475"/>
    </source>
</evidence>
<keyword evidence="4 7" id="KW-0812">Transmembrane</keyword>
<accession>F5Y2S2</accession>
<comment type="similarity">
    <text evidence="2">Belongs to the MscS (TC 1.A.23) family.</text>
</comment>
<feature type="transmembrane region" description="Helical" evidence="7">
    <location>
        <begin position="79"/>
        <end position="106"/>
    </location>
</feature>
<comment type="subcellular location">
    <subcellularLocation>
        <location evidence="1">Cell membrane</location>
        <topology evidence="1">Multi-pass membrane protein</topology>
    </subcellularLocation>
</comment>
<keyword evidence="6 7" id="KW-0472">Membrane</keyword>
<dbReference type="GO" id="GO:0008381">
    <property type="term" value="F:mechanosensitive monoatomic ion channel activity"/>
    <property type="evidence" value="ECO:0007669"/>
    <property type="project" value="UniProtKB-ARBA"/>
</dbReference>